<evidence type="ECO:0000256" key="16">
    <source>
        <dbReference type="SAM" id="Phobius"/>
    </source>
</evidence>
<evidence type="ECO:0000256" key="1">
    <source>
        <dbReference type="ARBA" id="ARBA00000900"/>
    </source>
</evidence>
<keyword evidence="10" id="KW-0862">Zinc</keyword>
<keyword evidence="19" id="KW-1185">Reference proteome</keyword>
<evidence type="ECO:0000256" key="11">
    <source>
        <dbReference type="ARBA" id="ARBA00022989"/>
    </source>
</evidence>
<protein>
    <recommendedName>
        <fullName evidence="4">RING-type E3 ubiquitin transferase</fullName>
        <ecNumber evidence="4">2.3.2.27</ecNumber>
    </recommendedName>
</protein>
<keyword evidence="12 16" id="KW-0472">Membrane</keyword>
<dbReference type="InterPro" id="IPR001841">
    <property type="entry name" value="Znf_RING"/>
</dbReference>
<evidence type="ECO:0000256" key="14">
    <source>
        <dbReference type="PROSITE-ProRule" id="PRU00175"/>
    </source>
</evidence>
<accession>A0A8T2Z7K0</accession>
<reference evidence="18" key="1">
    <citation type="journal article" date="2021" name="J. Hered.">
        <title>Genome Assembly of Salicaceae Populus deltoides (Eastern Cottonwood) I-69 Based on Nanopore Sequencing and Hi-C Technologies.</title>
        <authorList>
            <person name="Bai S."/>
            <person name="Wu H."/>
            <person name="Zhang J."/>
            <person name="Pan Z."/>
            <person name="Zhao W."/>
            <person name="Li Z."/>
            <person name="Tong C."/>
        </authorList>
    </citation>
    <scope>NUCLEOTIDE SEQUENCE</scope>
    <source>
        <tissue evidence="18">Leaf</tissue>
    </source>
</reference>
<evidence type="ECO:0000256" key="13">
    <source>
        <dbReference type="ARBA" id="ARBA00024209"/>
    </source>
</evidence>
<dbReference type="EC" id="2.3.2.27" evidence="4"/>
<evidence type="ECO:0000256" key="12">
    <source>
        <dbReference type="ARBA" id="ARBA00023136"/>
    </source>
</evidence>
<dbReference type="Pfam" id="PF13639">
    <property type="entry name" value="zf-RING_2"/>
    <property type="match status" value="1"/>
</dbReference>
<dbReference type="GO" id="GO:0008270">
    <property type="term" value="F:zinc ion binding"/>
    <property type="evidence" value="ECO:0007669"/>
    <property type="project" value="UniProtKB-KW"/>
</dbReference>
<evidence type="ECO:0000256" key="7">
    <source>
        <dbReference type="ARBA" id="ARBA00022723"/>
    </source>
</evidence>
<sequence>MNSSFELSGSPFIPEHYNRSFTFLNCSSNSTTAVSGLRRINCLSNENFIVVAMLTTKYESLPYNMPAPSCKELKKRVFVPVLWSDSEAKLKWNASYCRRCEEDGGTCGFKGDTCLTIECKGRRSNGPLPRSAKYGIVLGAGIPGLLCIVGIGSYLCGRLKEYIGGNQPTSEFSIAIALQPSVVITGLDAPTIESYPKTQLGDSGRLPKPNDNTCPICLSEYQPMDTLRTIPDCSHYFHANCIDEWLKMNATCPLCRNSPDGSSVMTPSSPLSSSSSSLSTPLP</sequence>
<evidence type="ECO:0000313" key="18">
    <source>
        <dbReference type="EMBL" id="KAH8513256.1"/>
    </source>
</evidence>
<comment type="pathway">
    <text evidence="3">Protein modification; protein ubiquitination.</text>
</comment>
<feature type="domain" description="RING-type" evidence="17">
    <location>
        <begin position="214"/>
        <end position="256"/>
    </location>
</feature>
<feature type="transmembrane region" description="Helical" evidence="16">
    <location>
        <begin position="132"/>
        <end position="155"/>
    </location>
</feature>
<evidence type="ECO:0000256" key="8">
    <source>
        <dbReference type="ARBA" id="ARBA00022771"/>
    </source>
</evidence>
<evidence type="ECO:0000256" key="6">
    <source>
        <dbReference type="ARBA" id="ARBA00022692"/>
    </source>
</evidence>
<keyword evidence="11 16" id="KW-1133">Transmembrane helix</keyword>
<evidence type="ECO:0000256" key="2">
    <source>
        <dbReference type="ARBA" id="ARBA00004167"/>
    </source>
</evidence>
<keyword evidence="8 14" id="KW-0863">Zinc-finger</keyword>
<dbReference type="SUPFAM" id="SSF57850">
    <property type="entry name" value="RING/U-box"/>
    <property type="match status" value="1"/>
</dbReference>
<evidence type="ECO:0000256" key="10">
    <source>
        <dbReference type="ARBA" id="ARBA00022833"/>
    </source>
</evidence>
<dbReference type="AlphaFoldDB" id="A0A8T2Z7K0"/>
<dbReference type="GO" id="GO:0061630">
    <property type="term" value="F:ubiquitin protein ligase activity"/>
    <property type="evidence" value="ECO:0007669"/>
    <property type="project" value="UniProtKB-EC"/>
</dbReference>
<evidence type="ECO:0000256" key="3">
    <source>
        <dbReference type="ARBA" id="ARBA00004906"/>
    </source>
</evidence>
<evidence type="ECO:0000256" key="4">
    <source>
        <dbReference type="ARBA" id="ARBA00012483"/>
    </source>
</evidence>
<comment type="similarity">
    <text evidence="13">Belongs to the RING-type zinc finger family. ATL subfamily.</text>
</comment>
<keyword evidence="9" id="KW-0833">Ubl conjugation pathway</keyword>
<dbReference type="PANTHER" id="PTHR46279:SF31">
    <property type="entry name" value="RING-H2 FINGER PROTEIN ATL20-LIKE ISOFORM X1"/>
    <property type="match status" value="1"/>
</dbReference>
<dbReference type="CDD" id="cd16461">
    <property type="entry name" value="RING-H2_EL5-like"/>
    <property type="match status" value="1"/>
</dbReference>
<keyword evidence="5" id="KW-0808">Transferase</keyword>
<comment type="caution">
    <text evidence="18">The sequence shown here is derived from an EMBL/GenBank/DDBJ whole genome shotgun (WGS) entry which is preliminary data.</text>
</comment>
<dbReference type="SMART" id="SM00184">
    <property type="entry name" value="RING"/>
    <property type="match status" value="1"/>
</dbReference>
<name>A0A8T2Z7K0_POPDE</name>
<dbReference type="Proteomes" id="UP000807159">
    <property type="component" value="Chromosome 3"/>
</dbReference>
<feature type="region of interest" description="Disordered" evidence="15">
    <location>
        <begin position="263"/>
        <end position="283"/>
    </location>
</feature>
<dbReference type="EMBL" id="JACEGQ020000003">
    <property type="protein sequence ID" value="KAH8513256.1"/>
    <property type="molecule type" value="Genomic_DNA"/>
</dbReference>
<dbReference type="InterPro" id="IPR013083">
    <property type="entry name" value="Znf_RING/FYVE/PHD"/>
</dbReference>
<dbReference type="GO" id="GO:0016020">
    <property type="term" value="C:membrane"/>
    <property type="evidence" value="ECO:0007669"/>
    <property type="project" value="UniProtKB-SubCell"/>
</dbReference>
<keyword evidence="7" id="KW-0479">Metal-binding</keyword>
<dbReference type="PROSITE" id="PS50089">
    <property type="entry name" value="ZF_RING_2"/>
    <property type="match status" value="1"/>
</dbReference>
<evidence type="ECO:0000259" key="17">
    <source>
        <dbReference type="PROSITE" id="PS50089"/>
    </source>
</evidence>
<organism evidence="18 19">
    <name type="scientific">Populus deltoides</name>
    <name type="common">Eastern poplar</name>
    <name type="synonym">Eastern cottonwood</name>
    <dbReference type="NCBI Taxonomy" id="3696"/>
    <lineage>
        <taxon>Eukaryota</taxon>
        <taxon>Viridiplantae</taxon>
        <taxon>Streptophyta</taxon>
        <taxon>Embryophyta</taxon>
        <taxon>Tracheophyta</taxon>
        <taxon>Spermatophyta</taxon>
        <taxon>Magnoliopsida</taxon>
        <taxon>eudicotyledons</taxon>
        <taxon>Gunneridae</taxon>
        <taxon>Pentapetalae</taxon>
        <taxon>rosids</taxon>
        <taxon>fabids</taxon>
        <taxon>Malpighiales</taxon>
        <taxon>Salicaceae</taxon>
        <taxon>Saliceae</taxon>
        <taxon>Populus</taxon>
    </lineage>
</organism>
<proteinExistence type="inferred from homology"/>
<evidence type="ECO:0000313" key="19">
    <source>
        <dbReference type="Proteomes" id="UP000807159"/>
    </source>
</evidence>
<comment type="subcellular location">
    <subcellularLocation>
        <location evidence="2">Membrane</location>
        <topology evidence="2">Single-pass membrane protein</topology>
    </subcellularLocation>
</comment>
<evidence type="ECO:0000256" key="15">
    <source>
        <dbReference type="SAM" id="MobiDB-lite"/>
    </source>
</evidence>
<evidence type="ECO:0000256" key="9">
    <source>
        <dbReference type="ARBA" id="ARBA00022786"/>
    </source>
</evidence>
<gene>
    <name evidence="18" type="ORF">H0E87_006520</name>
</gene>
<dbReference type="PANTHER" id="PTHR46279">
    <property type="entry name" value="RING/U-BOX SUPERFAMILY PROTEIN"/>
    <property type="match status" value="1"/>
</dbReference>
<dbReference type="InterPro" id="IPR046948">
    <property type="entry name" value="ATL20-22-like"/>
</dbReference>
<dbReference type="Gene3D" id="3.30.40.10">
    <property type="entry name" value="Zinc/RING finger domain, C3HC4 (zinc finger)"/>
    <property type="match status" value="1"/>
</dbReference>
<keyword evidence="6 16" id="KW-0812">Transmembrane</keyword>
<evidence type="ECO:0000256" key="5">
    <source>
        <dbReference type="ARBA" id="ARBA00022679"/>
    </source>
</evidence>
<comment type="catalytic activity">
    <reaction evidence="1">
        <text>S-ubiquitinyl-[E2 ubiquitin-conjugating enzyme]-L-cysteine + [acceptor protein]-L-lysine = [E2 ubiquitin-conjugating enzyme]-L-cysteine + N(6)-ubiquitinyl-[acceptor protein]-L-lysine.</text>
        <dbReference type="EC" id="2.3.2.27"/>
    </reaction>
</comment>
<feature type="compositionally biased region" description="Low complexity" evidence="15">
    <location>
        <begin position="266"/>
        <end position="283"/>
    </location>
</feature>